<accession>A0A1L7WRW7</accession>
<reference evidence="1 2" key="1">
    <citation type="submission" date="2016-03" db="EMBL/GenBank/DDBJ databases">
        <authorList>
            <person name="Ploux O."/>
        </authorList>
    </citation>
    <scope>NUCLEOTIDE SEQUENCE [LARGE SCALE GENOMIC DNA]</scope>
    <source>
        <strain evidence="1 2">UAMH 11012</strain>
    </source>
</reference>
<sequence length="334" mass="38884">MPTSKRKRPIVHELFAPGLKPDVRLKVFGTSEYHVHSVLLKLYSGFFLKFLDSPEKKVPASPEFAYEWITQIDDDDGWHLVAAQAAPQKTGSLHDQKKQSQQEDAFHALIQAIYNMPYMIYRAEELAALFELADYYCALRIVSRTLDEAITYGEEEGVFWGLKENPCRFLQLAISLRNERLFKECLCLSLGPWTDPVFRKGATGEVWQICEKACSKIYARMGRVNERLLKRMHQLARNDPAARDKMLEYMKKVSLNFTDSSPDKMYLPQYYRKLWNFKSNDGKQLFRDAMEGLIDNTLTLARDSKAGQGDFIDFFLCESLEYEEIPWDLDEDHW</sequence>
<dbReference type="InterPro" id="IPR011333">
    <property type="entry name" value="SKP1/BTB/POZ_sf"/>
</dbReference>
<dbReference type="AlphaFoldDB" id="A0A1L7WRW7"/>
<protein>
    <recommendedName>
        <fullName evidence="3">BTB domain-containing protein</fullName>
    </recommendedName>
</protein>
<gene>
    <name evidence="1" type="ORF">PAC_05401</name>
</gene>
<dbReference type="PANTHER" id="PTHR38119:SF2">
    <property type="entry name" value="TRANSCRIPTION FACTOR DOMAIN-CONTAINING PROTEIN"/>
    <property type="match status" value="1"/>
</dbReference>
<evidence type="ECO:0008006" key="3">
    <source>
        <dbReference type="Google" id="ProtNLM"/>
    </source>
</evidence>
<evidence type="ECO:0000313" key="1">
    <source>
        <dbReference type="EMBL" id="CZR55513.1"/>
    </source>
</evidence>
<keyword evidence="2" id="KW-1185">Reference proteome</keyword>
<evidence type="ECO:0000313" key="2">
    <source>
        <dbReference type="Proteomes" id="UP000184330"/>
    </source>
</evidence>
<dbReference type="OrthoDB" id="2129688at2759"/>
<dbReference type="EMBL" id="FJOG01000006">
    <property type="protein sequence ID" value="CZR55513.1"/>
    <property type="molecule type" value="Genomic_DNA"/>
</dbReference>
<dbReference type="Proteomes" id="UP000184330">
    <property type="component" value="Unassembled WGS sequence"/>
</dbReference>
<dbReference type="SUPFAM" id="SSF54695">
    <property type="entry name" value="POZ domain"/>
    <property type="match status" value="1"/>
</dbReference>
<dbReference type="PANTHER" id="PTHR38119">
    <property type="entry name" value="BTB DOMAIN-CONTAINING PROTEIN-RELATED"/>
    <property type="match status" value="1"/>
</dbReference>
<proteinExistence type="predicted"/>
<dbReference type="Gene3D" id="3.30.710.10">
    <property type="entry name" value="Potassium Channel Kv1.1, Chain A"/>
    <property type="match status" value="1"/>
</dbReference>
<organism evidence="1 2">
    <name type="scientific">Phialocephala subalpina</name>
    <dbReference type="NCBI Taxonomy" id="576137"/>
    <lineage>
        <taxon>Eukaryota</taxon>
        <taxon>Fungi</taxon>
        <taxon>Dikarya</taxon>
        <taxon>Ascomycota</taxon>
        <taxon>Pezizomycotina</taxon>
        <taxon>Leotiomycetes</taxon>
        <taxon>Helotiales</taxon>
        <taxon>Mollisiaceae</taxon>
        <taxon>Phialocephala</taxon>
        <taxon>Phialocephala fortinii species complex</taxon>
    </lineage>
</organism>
<name>A0A1L7WRW7_9HELO</name>